<protein>
    <submittedName>
        <fullName evidence="1">Uncharacterized protein</fullName>
    </submittedName>
</protein>
<reference evidence="1 2" key="1">
    <citation type="submission" date="2022-01" db="EMBL/GenBank/DDBJ databases">
        <authorList>
            <person name="Xiong W."/>
            <person name="Schranz E."/>
        </authorList>
    </citation>
    <scope>NUCLEOTIDE SEQUENCE [LARGE SCALE GENOMIC DNA]</scope>
</reference>
<name>A0AAU9MK56_9ASTR</name>
<evidence type="ECO:0000313" key="2">
    <source>
        <dbReference type="Proteomes" id="UP001157418"/>
    </source>
</evidence>
<organism evidence="1 2">
    <name type="scientific">Lactuca virosa</name>
    <dbReference type="NCBI Taxonomy" id="75947"/>
    <lineage>
        <taxon>Eukaryota</taxon>
        <taxon>Viridiplantae</taxon>
        <taxon>Streptophyta</taxon>
        <taxon>Embryophyta</taxon>
        <taxon>Tracheophyta</taxon>
        <taxon>Spermatophyta</taxon>
        <taxon>Magnoliopsida</taxon>
        <taxon>eudicotyledons</taxon>
        <taxon>Gunneridae</taxon>
        <taxon>Pentapetalae</taxon>
        <taxon>asterids</taxon>
        <taxon>campanulids</taxon>
        <taxon>Asterales</taxon>
        <taxon>Asteraceae</taxon>
        <taxon>Cichorioideae</taxon>
        <taxon>Cichorieae</taxon>
        <taxon>Lactucinae</taxon>
        <taxon>Lactuca</taxon>
    </lineage>
</organism>
<proteinExistence type="predicted"/>
<gene>
    <name evidence="1" type="ORF">LVIROSA_LOCUS13719</name>
</gene>
<dbReference type="Proteomes" id="UP001157418">
    <property type="component" value="Unassembled WGS sequence"/>
</dbReference>
<dbReference type="EMBL" id="CAKMRJ010002223">
    <property type="protein sequence ID" value="CAH1426650.1"/>
    <property type="molecule type" value="Genomic_DNA"/>
</dbReference>
<evidence type="ECO:0000313" key="1">
    <source>
        <dbReference type="EMBL" id="CAH1426650.1"/>
    </source>
</evidence>
<dbReference type="AlphaFoldDB" id="A0AAU9MK56"/>
<accession>A0AAU9MK56</accession>
<comment type="caution">
    <text evidence="1">The sequence shown here is derived from an EMBL/GenBank/DDBJ whole genome shotgun (WGS) entry which is preliminary data.</text>
</comment>
<sequence length="174" mass="19178">MMLAKEQSNVLDHVAENEAWVYTKDKCKGQVIVVEPVQVGVVTLPLFDRDVRSILNISASDLIEKYEKDIGTESVNVVVSDFNSHDTIGFKDFASFVADYTPIFTFPKSVSMSPSTNHDTTGLLSPPSNEKCKLVDVYNLDDTDCESSTKPSTKSIGVKESVLSTQLLIPKVEK</sequence>
<keyword evidence="2" id="KW-1185">Reference proteome</keyword>